<gene>
    <name evidence="2" type="ORF">QVD17_08488</name>
</gene>
<name>A0AAD8P4M3_TARER</name>
<sequence>MEGMKNKPNSIDCDCVVDLQGWWVCVLRIHLVMVVNRVYCRGGVWMASVEICARCSSIRVVAVVIWAFLWSDYFCIQWLRLVLFNYAFGTILKVKELHMAATRVSKIAPSKSSKPLEGRVITKRKPYTPDEQNKTRTMVLL</sequence>
<organism evidence="2 3">
    <name type="scientific">Tagetes erecta</name>
    <name type="common">African marigold</name>
    <dbReference type="NCBI Taxonomy" id="13708"/>
    <lineage>
        <taxon>Eukaryota</taxon>
        <taxon>Viridiplantae</taxon>
        <taxon>Streptophyta</taxon>
        <taxon>Embryophyta</taxon>
        <taxon>Tracheophyta</taxon>
        <taxon>Spermatophyta</taxon>
        <taxon>Magnoliopsida</taxon>
        <taxon>eudicotyledons</taxon>
        <taxon>Gunneridae</taxon>
        <taxon>Pentapetalae</taxon>
        <taxon>asterids</taxon>
        <taxon>campanulids</taxon>
        <taxon>Asterales</taxon>
        <taxon>Asteraceae</taxon>
        <taxon>Asteroideae</taxon>
        <taxon>Heliantheae alliance</taxon>
        <taxon>Tageteae</taxon>
        <taxon>Tagetes</taxon>
    </lineage>
</organism>
<evidence type="ECO:0000313" key="3">
    <source>
        <dbReference type="Proteomes" id="UP001229421"/>
    </source>
</evidence>
<comment type="caution">
    <text evidence="2">The sequence shown here is derived from an EMBL/GenBank/DDBJ whole genome shotgun (WGS) entry which is preliminary data.</text>
</comment>
<evidence type="ECO:0000256" key="1">
    <source>
        <dbReference type="SAM" id="Phobius"/>
    </source>
</evidence>
<dbReference type="AlphaFoldDB" id="A0AAD8P4M3"/>
<dbReference type="Proteomes" id="UP001229421">
    <property type="component" value="Unassembled WGS sequence"/>
</dbReference>
<protein>
    <submittedName>
        <fullName evidence="2">Uncharacterized protein</fullName>
    </submittedName>
</protein>
<keyword evidence="1" id="KW-0812">Transmembrane</keyword>
<feature type="transmembrane region" description="Helical" evidence="1">
    <location>
        <begin position="20"/>
        <end position="39"/>
    </location>
</feature>
<evidence type="ECO:0000313" key="2">
    <source>
        <dbReference type="EMBL" id="KAK1431806.1"/>
    </source>
</evidence>
<keyword evidence="1" id="KW-1133">Transmembrane helix</keyword>
<keyword evidence="1" id="KW-0472">Membrane</keyword>
<proteinExistence type="predicted"/>
<reference evidence="2" key="1">
    <citation type="journal article" date="2023" name="bioRxiv">
        <title>Improved chromosome-level genome assembly for marigold (Tagetes erecta).</title>
        <authorList>
            <person name="Jiang F."/>
            <person name="Yuan L."/>
            <person name="Wang S."/>
            <person name="Wang H."/>
            <person name="Xu D."/>
            <person name="Wang A."/>
            <person name="Fan W."/>
        </authorList>
    </citation>
    <scope>NUCLEOTIDE SEQUENCE</scope>
    <source>
        <strain evidence="2">WSJ</strain>
        <tissue evidence="2">Leaf</tissue>
    </source>
</reference>
<dbReference type="EMBL" id="JAUHHV010000002">
    <property type="protein sequence ID" value="KAK1431806.1"/>
    <property type="molecule type" value="Genomic_DNA"/>
</dbReference>
<accession>A0AAD8P4M3</accession>
<keyword evidence="3" id="KW-1185">Reference proteome</keyword>